<dbReference type="AlphaFoldDB" id="A0A382W8X0"/>
<gene>
    <name evidence="2" type="ORF">METZ01_LOCUS408121</name>
</gene>
<dbReference type="InterPro" id="IPR005148">
    <property type="entry name" value="Arg-tRNA-synth_N"/>
</dbReference>
<dbReference type="SUPFAM" id="SSF55190">
    <property type="entry name" value="Arginyl-tRNA synthetase (ArgRS), N-terminal 'additional' domain"/>
    <property type="match status" value="1"/>
</dbReference>
<accession>A0A382W8X0</accession>
<dbReference type="GO" id="GO:0005737">
    <property type="term" value="C:cytoplasm"/>
    <property type="evidence" value="ECO:0007669"/>
    <property type="project" value="InterPro"/>
</dbReference>
<dbReference type="InterPro" id="IPR036695">
    <property type="entry name" value="Arg-tRNA-synth_N_sf"/>
</dbReference>
<organism evidence="2">
    <name type="scientific">marine metagenome</name>
    <dbReference type="NCBI Taxonomy" id="408172"/>
    <lineage>
        <taxon>unclassified sequences</taxon>
        <taxon>metagenomes</taxon>
        <taxon>ecological metagenomes</taxon>
    </lineage>
</organism>
<feature type="non-terminal residue" evidence="2">
    <location>
        <position position="70"/>
    </location>
</feature>
<dbReference type="Pfam" id="PF03485">
    <property type="entry name" value="Arg_tRNA_synt_N"/>
    <property type="match status" value="1"/>
</dbReference>
<reference evidence="2" key="1">
    <citation type="submission" date="2018-05" db="EMBL/GenBank/DDBJ databases">
        <authorList>
            <person name="Lanie J.A."/>
            <person name="Ng W.-L."/>
            <person name="Kazmierczak K.M."/>
            <person name="Andrzejewski T.M."/>
            <person name="Davidsen T.M."/>
            <person name="Wayne K.J."/>
            <person name="Tettelin H."/>
            <person name="Glass J.I."/>
            <person name="Rusch D."/>
            <person name="Podicherti R."/>
            <person name="Tsui H.-C.T."/>
            <person name="Winkler M.E."/>
        </authorList>
    </citation>
    <scope>NUCLEOTIDE SEQUENCE</scope>
</reference>
<dbReference type="GO" id="GO:0006420">
    <property type="term" value="P:arginyl-tRNA aminoacylation"/>
    <property type="evidence" value="ECO:0007669"/>
    <property type="project" value="InterPro"/>
</dbReference>
<dbReference type="GO" id="GO:0004814">
    <property type="term" value="F:arginine-tRNA ligase activity"/>
    <property type="evidence" value="ECO:0007669"/>
    <property type="project" value="InterPro"/>
</dbReference>
<evidence type="ECO:0000313" key="2">
    <source>
        <dbReference type="EMBL" id="SVD55267.1"/>
    </source>
</evidence>
<dbReference type="Gene3D" id="3.30.1360.70">
    <property type="entry name" value="Arginyl tRNA synthetase N-terminal domain"/>
    <property type="match status" value="1"/>
</dbReference>
<sequence length="70" mass="8006">MVLSKPNNKSPNIIADIIIDLLKKDDHNIDQISFAKPGFINIKFNKSYWSNFVNKLINISHNYGSSNNDK</sequence>
<protein>
    <recommendedName>
        <fullName evidence="1">Arginyl tRNA synthetase N-terminal domain-containing protein</fullName>
    </recommendedName>
</protein>
<feature type="domain" description="Arginyl tRNA synthetase N-terminal" evidence="1">
    <location>
        <begin position="1"/>
        <end position="44"/>
    </location>
</feature>
<dbReference type="GO" id="GO:0005524">
    <property type="term" value="F:ATP binding"/>
    <property type="evidence" value="ECO:0007669"/>
    <property type="project" value="InterPro"/>
</dbReference>
<name>A0A382W8X0_9ZZZZ</name>
<evidence type="ECO:0000259" key="1">
    <source>
        <dbReference type="Pfam" id="PF03485"/>
    </source>
</evidence>
<proteinExistence type="predicted"/>
<dbReference type="EMBL" id="UINC01157981">
    <property type="protein sequence ID" value="SVD55267.1"/>
    <property type="molecule type" value="Genomic_DNA"/>
</dbReference>